<dbReference type="PROSITE" id="PS51257">
    <property type="entry name" value="PROKAR_LIPOPROTEIN"/>
    <property type="match status" value="1"/>
</dbReference>
<sequence>MILMFRSLFAGVALLAVGAACTAQAQTVTTPEQLLTEFSRCDAHFFESLRDARLPAGTLRLSDYGSVKAPTIMSPLQEGGTYQHFETPLIVNGVRMVGYYNQAETIKNVGNFLFWGFVADGLPQEVAAKLKPLIVDNARFVSQGKAITRAEIRRVGDPIGQWRTEELTGPGVATPFGFVDRVLIVDTGDTTPPLAGHTTVFCSLQGTVTAPLLQVYRPDLNAHLLD</sequence>
<comment type="caution">
    <text evidence="2">The sequence shown here is derived from an EMBL/GenBank/DDBJ whole genome shotgun (WGS) entry which is preliminary data.</text>
</comment>
<protein>
    <submittedName>
        <fullName evidence="2">Uncharacterized protein</fullName>
    </submittedName>
</protein>
<proteinExistence type="predicted"/>
<dbReference type="PATRIC" id="fig|294.131.peg.415"/>
<gene>
    <name evidence="2" type="ORF">VC34_11780</name>
</gene>
<organism evidence="2 3">
    <name type="scientific">Pseudomonas fluorescens</name>
    <dbReference type="NCBI Taxonomy" id="294"/>
    <lineage>
        <taxon>Bacteria</taxon>
        <taxon>Pseudomonadati</taxon>
        <taxon>Pseudomonadota</taxon>
        <taxon>Gammaproteobacteria</taxon>
        <taxon>Pseudomonadales</taxon>
        <taxon>Pseudomonadaceae</taxon>
        <taxon>Pseudomonas</taxon>
    </lineage>
</organism>
<evidence type="ECO:0000313" key="3">
    <source>
        <dbReference type="Proteomes" id="UP000033500"/>
    </source>
</evidence>
<evidence type="ECO:0000256" key="1">
    <source>
        <dbReference type="SAM" id="SignalP"/>
    </source>
</evidence>
<feature type="signal peptide" evidence="1">
    <location>
        <begin position="1"/>
        <end position="25"/>
    </location>
</feature>
<dbReference type="EMBL" id="LACD01000012">
    <property type="protein sequence ID" value="KJZ44635.1"/>
    <property type="molecule type" value="Genomic_DNA"/>
</dbReference>
<evidence type="ECO:0000313" key="2">
    <source>
        <dbReference type="EMBL" id="KJZ44635.1"/>
    </source>
</evidence>
<keyword evidence="1" id="KW-0732">Signal</keyword>
<reference evidence="2 3" key="1">
    <citation type="submission" date="2015-03" db="EMBL/GenBank/DDBJ databases">
        <title>Comparative genomics of Pseudomonas insights into diversity of traits involved in vanlence and defense.</title>
        <authorList>
            <person name="Qin Y."/>
        </authorList>
    </citation>
    <scope>NUCLEOTIDE SEQUENCE [LARGE SCALE GENOMIC DNA]</scope>
    <source>
        <strain evidence="2 3">C3</strain>
    </source>
</reference>
<name>A0A0F4TKV7_PSEFL</name>
<accession>A0A0F4TKV7</accession>
<dbReference type="Proteomes" id="UP000033500">
    <property type="component" value="Unassembled WGS sequence"/>
</dbReference>
<dbReference type="AlphaFoldDB" id="A0A0F4TKV7"/>
<feature type="chain" id="PRO_5002479087" evidence="1">
    <location>
        <begin position="26"/>
        <end position="226"/>
    </location>
</feature>